<name>A0ABX0A7X7_9BACI</name>
<keyword evidence="1" id="KW-0732">Signal</keyword>
<comment type="caution">
    <text evidence="3">The sequence shown here is derived from an EMBL/GenBank/DDBJ whole genome shotgun (WGS) entry which is preliminary data.</text>
</comment>
<evidence type="ECO:0000256" key="1">
    <source>
        <dbReference type="SAM" id="SignalP"/>
    </source>
</evidence>
<feature type="signal peptide" evidence="1">
    <location>
        <begin position="1"/>
        <end position="25"/>
    </location>
</feature>
<evidence type="ECO:0000313" key="3">
    <source>
        <dbReference type="EMBL" id="NCU18651.1"/>
    </source>
</evidence>
<dbReference type="Proteomes" id="UP000743899">
    <property type="component" value="Unassembled WGS sequence"/>
</dbReference>
<feature type="chain" id="PRO_5047268321" evidence="1">
    <location>
        <begin position="26"/>
        <end position="133"/>
    </location>
</feature>
<gene>
    <name evidence="3" type="ORF">GW534_13150</name>
</gene>
<feature type="domain" description="Transcobalamin-like C-terminal" evidence="2">
    <location>
        <begin position="65"/>
        <end position="129"/>
    </location>
</feature>
<sequence>MKQRKLFAALLFSILLILVGCQNGAETETNEGSNTSQEDVITASIELLDLEDNEVEAKTVEFEEGQSLMDVLKENFEVEEADGFINGIGDLHADSNEQQFISIEVNDEMAMVGANDLILEDGDKVTLSLEVWE</sequence>
<evidence type="ECO:0000259" key="2">
    <source>
        <dbReference type="Pfam" id="PF14478"/>
    </source>
</evidence>
<dbReference type="Gene3D" id="2.170.130.30">
    <property type="match status" value="1"/>
</dbReference>
<reference evidence="3 4" key="1">
    <citation type="submission" date="2020-01" db="EMBL/GenBank/DDBJ databases">
        <title>A novel Bacillus sp. from Pasinler.</title>
        <authorList>
            <person name="Adiguzel A."/>
            <person name="Ay H."/>
            <person name="Baltaci M.O."/>
        </authorList>
    </citation>
    <scope>NUCLEOTIDE SEQUENCE [LARGE SCALE GENOMIC DNA]</scope>
    <source>
        <strain evidence="3 4">P1</strain>
    </source>
</reference>
<proteinExistence type="predicted"/>
<dbReference type="Pfam" id="PF14478">
    <property type="entry name" value="DUF4430"/>
    <property type="match status" value="1"/>
</dbReference>
<dbReference type="RefSeq" id="WP_161921481.1">
    <property type="nucleotide sequence ID" value="NZ_JAACYS010000071.1"/>
</dbReference>
<evidence type="ECO:0000313" key="4">
    <source>
        <dbReference type="Proteomes" id="UP000743899"/>
    </source>
</evidence>
<protein>
    <submittedName>
        <fullName evidence="3">DUF4430 domain-containing protein</fullName>
    </submittedName>
</protein>
<accession>A0ABX0A7X7</accession>
<keyword evidence="4" id="KW-1185">Reference proteome</keyword>
<dbReference type="PROSITE" id="PS51257">
    <property type="entry name" value="PROKAR_LIPOPROTEIN"/>
    <property type="match status" value="1"/>
</dbReference>
<organism evidence="3 4">
    <name type="scientific">Pallidibacillus pasinlerensis</name>
    <dbReference type="NCBI Taxonomy" id="2703818"/>
    <lineage>
        <taxon>Bacteria</taxon>
        <taxon>Bacillati</taxon>
        <taxon>Bacillota</taxon>
        <taxon>Bacilli</taxon>
        <taxon>Bacillales</taxon>
        <taxon>Bacillaceae</taxon>
        <taxon>Pallidibacillus</taxon>
    </lineage>
</organism>
<dbReference type="EMBL" id="JAACYS010000071">
    <property type="protein sequence ID" value="NCU18651.1"/>
    <property type="molecule type" value="Genomic_DNA"/>
</dbReference>
<dbReference type="InterPro" id="IPR027954">
    <property type="entry name" value="Transcobalamin-like_C"/>
</dbReference>